<keyword evidence="2" id="KW-1185">Reference proteome</keyword>
<dbReference type="SUPFAM" id="SSF55136">
    <property type="entry name" value="Probable bacterial effector-binding domain"/>
    <property type="match status" value="1"/>
</dbReference>
<dbReference type="Gene3D" id="3.20.80.10">
    <property type="entry name" value="Regulatory factor, effector binding domain"/>
    <property type="match status" value="1"/>
</dbReference>
<evidence type="ECO:0000313" key="2">
    <source>
        <dbReference type="Proteomes" id="UP000185207"/>
    </source>
</evidence>
<protein>
    <recommendedName>
        <fullName evidence="3">Polyketide cyclase</fullName>
    </recommendedName>
</protein>
<reference evidence="2" key="1">
    <citation type="submission" date="2016-11" db="EMBL/GenBank/DDBJ databases">
        <authorList>
            <person name="Varghese N."/>
            <person name="Submissions S."/>
        </authorList>
    </citation>
    <scope>NUCLEOTIDE SEQUENCE [LARGE SCALE GENOMIC DNA]</scope>
    <source>
        <strain evidence="2">DSM 27623</strain>
    </source>
</reference>
<dbReference type="OrthoDB" id="1451838at2"/>
<gene>
    <name evidence="1" type="ORF">SAMN05444409_0728</name>
</gene>
<dbReference type="SUPFAM" id="SSF55961">
    <property type="entry name" value="Bet v1-like"/>
    <property type="match status" value="1"/>
</dbReference>
<accession>A0A1N6EMJ5</accession>
<evidence type="ECO:0000313" key="1">
    <source>
        <dbReference type="EMBL" id="SIN84170.1"/>
    </source>
</evidence>
<dbReference type="Proteomes" id="UP000185207">
    <property type="component" value="Unassembled WGS sequence"/>
</dbReference>
<name>A0A1N6EMJ5_9FLAO</name>
<dbReference type="RefSeq" id="WP_074233521.1">
    <property type="nucleotide sequence ID" value="NZ_JBHSCA010000001.1"/>
</dbReference>
<evidence type="ECO:0008006" key="3">
    <source>
        <dbReference type="Google" id="ProtNLM"/>
    </source>
</evidence>
<proteinExistence type="predicted"/>
<dbReference type="AlphaFoldDB" id="A0A1N6EMJ5"/>
<dbReference type="InterPro" id="IPR011256">
    <property type="entry name" value="Reg_factor_effector_dom_sf"/>
</dbReference>
<sequence>MRWLKFILIILFCLFGIYSISMNFVDESKSFTHQSEINYPVDKVFPQFNNLQNFAAWNDFFAGKEDLTYSFFTPYEGLGSAMNFSDKKNNKLGDLFIRYSNVNRTVRYQLFDGESANPYLIDVKFVPNGQKTKLFWNIHTPKRDYLERSLNLIAEDFFVENIDKSMKNLYQLLGNKVDRDQKLASIKYDSIMVENRDGELLLGVNVSTRNTKDILFKNVIMNHGKVVNYVRSDLGKKDDEFGMPVLLTNPANLKDKEVSYFYGVPLSKRISVSDNNFSFQTLNASKVYYIYYQGNYNNRVKNIQELLKKAKKDTLRNGQLMEEFLEEPIDNQDVKLKLSLPVYR</sequence>
<dbReference type="STRING" id="1416779.SAMN05444409_0728"/>
<organism evidence="1 2">
    <name type="scientific">Epilithonimonas zeae</name>
    <dbReference type="NCBI Taxonomy" id="1416779"/>
    <lineage>
        <taxon>Bacteria</taxon>
        <taxon>Pseudomonadati</taxon>
        <taxon>Bacteroidota</taxon>
        <taxon>Flavobacteriia</taxon>
        <taxon>Flavobacteriales</taxon>
        <taxon>Weeksellaceae</taxon>
        <taxon>Chryseobacterium group</taxon>
        <taxon>Epilithonimonas</taxon>
    </lineage>
</organism>
<dbReference type="EMBL" id="FSRK01000001">
    <property type="protein sequence ID" value="SIN84170.1"/>
    <property type="molecule type" value="Genomic_DNA"/>
</dbReference>